<dbReference type="Gene3D" id="3.90.920.10">
    <property type="entry name" value="DNA primase, PRIM domain"/>
    <property type="match status" value="1"/>
</dbReference>
<dbReference type="Proteomes" id="UP000004816">
    <property type="component" value="Unassembled WGS sequence"/>
</dbReference>
<protein>
    <submittedName>
        <fullName evidence="3">DNA ligase D</fullName>
    </submittedName>
</protein>
<evidence type="ECO:0000256" key="1">
    <source>
        <dbReference type="SAM" id="MobiDB-lite"/>
    </source>
</evidence>
<feature type="region of interest" description="Disordered" evidence="1">
    <location>
        <begin position="311"/>
        <end position="343"/>
    </location>
</feature>
<gene>
    <name evidence="3" type="ORF">HMPREF9336_00153</name>
</gene>
<dbReference type="Pfam" id="PF21686">
    <property type="entry name" value="LigD_Prim-Pol"/>
    <property type="match status" value="1"/>
</dbReference>
<comment type="caution">
    <text evidence="3">The sequence shown here is derived from an EMBL/GenBank/DDBJ whole genome shotgun (WGS) entry which is preliminary data.</text>
</comment>
<proteinExistence type="predicted"/>
<dbReference type="eggNOG" id="COG3285">
    <property type="taxonomic scope" value="Bacteria"/>
</dbReference>
<dbReference type="GO" id="GO:0016874">
    <property type="term" value="F:ligase activity"/>
    <property type="evidence" value="ECO:0007669"/>
    <property type="project" value="UniProtKB-KW"/>
</dbReference>
<accession>E5XKY4</accession>
<dbReference type="AlphaFoldDB" id="E5XKY4"/>
<feature type="compositionally biased region" description="Basic and acidic residues" evidence="1">
    <location>
        <begin position="326"/>
        <end position="343"/>
    </location>
</feature>
<name>E5XKY4_SEGRC</name>
<evidence type="ECO:0000313" key="3">
    <source>
        <dbReference type="EMBL" id="EFV14966.1"/>
    </source>
</evidence>
<dbReference type="InterPro" id="IPR052171">
    <property type="entry name" value="NHEJ_LigD"/>
</dbReference>
<dbReference type="OrthoDB" id="4296267at2"/>
<keyword evidence="3" id="KW-0436">Ligase</keyword>
<dbReference type="PANTHER" id="PTHR42705">
    <property type="entry name" value="BIFUNCTIONAL NON-HOMOLOGOUS END JOINING PROTEIN LIGD"/>
    <property type="match status" value="1"/>
</dbReference>
<organism evidence="3 4">
    <name type="scientific">Segniliparus rugosus (strain ATCC BAA-974 / DSM 45345 / CCUG 50838 / CIP 108380 / JCM 13579 / CDC 945)</name>
    <dbReference type="NCBI Taxonomy" id="679197"/>
    <lineage>
        <taxon>Bacteria</taxon>
        <taxon>Bacillati</taxon>
        <taxon>Actinomycetota</taxon>
        <taxon>Actinomycetes</taxon>
        <taxon>Mycobacteriales</taxon>
        <taxon>Segniliparaceae</taxon>
        <taxon>Segniliparus</taxon>
    </lineage>
</organism>
<sequence>MPTRDNAAGGRAPAEEVEVEGISVRLSNPDKVYFPELGPRGSKRALFEHYRKLAVADGPILRALRGRPVNLQRFPDGIEGEAIYQKHAPKGKPDYVATAQVTFPSGRHADSVVVERPADVLWAVNLGTVTFHPWPCHVPDTEHPDELRVDLDPQPGTTFADARRIALDVLRPVLGEFGLAGVPKTSGGRGLHVLIPIQPRWGFVDVRRAGIALAQEVVRRSGDRATLSWWKEERGERIFIDYNQNARDRTLAAPYSVRATPAATVSMPLTWAALEDAEPGDFTVENAADYALGQPDPFAGQEPGSLERLLEQETPLLPYPPQYPKMPDEPKRVQPSKDKDRKG</sequence>
<dbReference type="EMBL" id="ACZI02000003">
    <property type="protein sequence ID" value="EFV14966.1"/>
    <property type="molecule type" value="Genomic_DNA"/>
</dbReference>
<dbReference type="PANTHER" id="PTHR42705:SF3">
    <property type="entry name" value="ATP-DEPENDENT DNA LIGASE"/>
    <property type="match status" value="1"/>
</dbReference>
<dbReference type="InterPro" id="IPR014145">
    <property type="entry name" value="LigD_pol_dom"/>
</dbReference>
<reference evidence="3 4" key="1">
    <citation type="journal article" date="2011" name="Stand. Genomic Sci.">
        <title>High quality draft genome sequence of Segniliparus rugosus CDC 945(T)= (ATCC BAA-974(T)).</title>
        <authorList>
            <person name="Earl A.M."/>
            <person name="Desjardins C.A."/>
            <person name="Fitzgerald M.G."/>
            <person name="Arachchi H.M."/>
            <person name="Zeng Q."/>
            <person name="Mehta T."/>
            <person name="Griggs A."/>
            <person name="Birren B.W."/>
            <person name="Toney N.C."/>
            <person name="Carr J."/>
            <person name="Posey J."/>
            <person name="Butler W.R."/>
        </authorList>
    </citation>
    <scope>NUCLEOTIDE SEQUENCE [LARGE SCALE GENOMIC DNA]</scope>
    <source>
        <strain evidence="4">ATCC BAA-974 / DSM 45345 / CCUG 50838 / CIP 108380 / JCM 13579 / CDC 945</strain>
    </source>
</reference>
<keyword evidence="4" id="KW-1185">Reference proteome</keyword>
<dbReference type="HOGENOM" id="CLU_008325_1_0_11"/>
<evidence type="ECO:0000259" key="2">
    <source>
        <dbReference type="Pfam" id="PF21686"/>
    </source>
</evidence>
<evidence type="ECO:0000313" key="4">
    <source>
        <dbReference type="Proteomes" id="UP000004816"/>
    </source>
</evidence>
<dbReference type="STRING" id="679197.HMPREF9336_00153"/>
<dbReference type="CDD" id="cd04865">
    <property type="entry name" value="LigD_Pol_like_2"/>
    <property type="match status" value="1"/>
</dbReference>
<dbReference type="RefSeq" id="WP_007466869.1">
    <property type="nucleotide sequence ID" value="NZ_KI391954.1"/>
</dbReference>
<feature type="domain" description="DNA ligase D polymerase" evidence="2">
    <location>
        <begin position="43"/>
        <end position="297"/>
    </location>
</feature>